<gene>
    <name evidence="1" type="ORF">PU648_54810</name>
</gene>
<organism evidence="1 2">
    <name type="scientific">Streptomyces mirabilis</name>
    <dbReference type="NCBI Taxonomy" id="68239"/>
    <lineage>
        <taxon>Bacteria</taxon>
        <taxon>Bacillati</taxon>
        <taxon>Actinomycetota</taxon>
        <taxon>Actinomycetes</taxon>
        <taxon>Kitasatosporales</taxon>
        <taxon>Streptomycetaceae</taxon>
        <taxon>Streptomyces</taxon>
    </lineage>
</organism>
<sequence length="279" mass="30262">MAGGNERIFVGLNAEWALVCAEPAHAAMVRGWLEDAGVLAPGEVPERLEDVLAELERRDRSQGRAHSDRWLAAVLAVAAGAGREAQLAARVVVQAMLSGAFRLARRLMRAERDFDEVGQVVVAALYQVVRTYPAARQRKVAANLMLETLHRASRELQADFEPDGVAWQPELAAMPDCQDVVDAAWRGVLAETAGRAVLAQAPCEEELSGPRGELIELLAWGVSSGMVDAERARAIADEVREGGREAAEQSGVSAVAWRKRRSRTVRQLRAVAESWAQAA</sequence>
<protein>
    <recommendedName>
        <fullName evidence="3">DNA-directed RNA polymerase specialized sigma subunit, sigma24 family</fullName>
    </recommendedName>
</protein>
<proteinExistence type="predicted"/>
<dbReference type="EMBL" id="JARAKF010000003">
    <property type="protein sequence ID" value="MDU9001175.1"/>
    <property type="molecule type" value="Genomic_DNA"/>
</dbReference>
<reference evidence="1 2" key="1">
    <citation type="submission" date="2023-02" db="EMBL/GenBank/DDBJ databases">
        <authorList>
            <person name="Maleckis M."/>
        </authorList>
    </citation>
    <scope>NUCLEOTIDE SEQUENCE [LARGE SCALE GENOMIC DNA]</scope>
    <source>
        <strain evidence="1 2">P8-A2</strain>
        <plasmid evidence="1">unnamed1</plasmid>
    </source>
</reference>
<comment type="caution">
    <text evidence="1">The sequence shown here is derived from an EMBL/GenBank/DDBJ whole genome shotgun (WGS) entry which is preliminary data.</text>
</comment>
<dbReference type="RefSeq" id="WP_266943906.1">
    <property type="nucleotide sequence ID" value="NZ_JAPEMK010000002.1"/>
</dbReference>
<evidence type="ECO:0000313" key="2">
    <source>
        <dbReference type="Proteomes" id="UP001257627"/>
    </source>
</evidence>
<geneLocation type="plasmid" evidence="1">
    <name>unnamed1</name>
</geneLocation>
<dbReference type="Proteomes" id="UP001257627">
    <property type="component" value="Unassembled WGS sequence"/>
</dbReference>
<accession>A0ABU3V4R5</accession>
<keyword evidence="1" id="KW-0614">Plasmid</keyword>
<name>A0ABU3V4R5_9ACTN</name>
<evidence type="ECO:0000313" key="1">
    <source>
        <dbReference type="EMBL" id="MDU9001175.1"/>
    </source>
</evidence>
<keyword evidence="2" id="KW-1185">Reference proteome</keyword>
<evidence type="ECO:0008006" key="3">
    <source>
        <dbReference type="Google" id="ProtNLM"/>
    </source>
</evidence>